<evidence type="ECO:0000256" key="1">
    <source>
        <dbReference type="SAM" id="MobiDB-lite"/>
    </source>
</evidence>
<protein>
    <submittedName>
        <fullName evidence="3">Family 2B encapsulin nanocompartment shell protein</fullName>
    </submittedName>
</protein>
<dbReference type="Proteomes" id="UP001217838">
    <property type="component" value="Unassembled WGS sequence"/>
</dbReference>
<organism evidence="3 4">
    <name type="scientific">Nannocystis radixulma</name>
    <dbReference type="NCBI Taxonomy" id="2995305"/>
    <lineage>
        <taxon>Bacteria</taxon>
        <taxon>Pseudomonadati</taxon>
        <taxon>Myxococcota</taxon>
        <taxon>Polyangia</taxon>
        <taxon>Nannocystales</taxon>
        <taxon>Nannocystaceae</taxon>
        <taxon>Nannocystis</taxon>
    </lineage>
</organism>
<feature type="domain" description="Cyclic nucleotide-binding" evidence="2">
    <location>
        <begin position="97"/>
        <end position="203"/>
    </location>
</feature>
<dbReference type="PROSITE" id="PS00888">
    <property type="entry name" value="CNMP_BINDING_1"/>
    <property type="match status" value="1"/>
</dbReference>
<dbReference type="EMBL" id="JAQNDN010000019">
    <property type="protein sequence ID" value="MDC0672504.1"/>
    <property type="molecule type" value="Genomic_DNA"/>
</dbReference>
<dbReference type="InterPro" id="IPR000595">
    <property type="entry name" value="cNMP-bd_dom"/>
</dbReference>
<dbReference type="InterPro" id="IPR050397">
    <property type="entry name" value="Env_Response_Regulators"/>
</dbReference>
<sequence length="468" mass="52789">METQDTPDSGAKTDQMPLSSLTTEAARSLATTDKTGPQMQGISPRWLLRLIPWVNVDGGVYRVNRRLSYVVGDERLRFGNVGARVEVIPNELRKLPLLRGFEGDDLILHALAARFTQREVAAGETIVESGTPAEHMFVIAHGKAQRLGQGKYGDTLILETLVDGDHFGDQAVVESDDSWSSTYKAVTPCTVMVLEQSVLEDLITRSPSLHVHVERFKEQLRKPQDRLGQAPILLAAGHQGEPRLPRTFVDYQINPREYELQVVQTVLRVHTRVDDLFNEPMSQFQQQLRLTVEAIHERREHELINNREFGFLHNADFKQRVQARRGPPTPEDMDDMISRRKRPRAILAHPRALVALLRECSRHGIEPSTVERFGRQFVAWRGIPMFPCEKIPINRDHTSSILFFRFGEADQGVVGLHQTGLVDEIEPGLSVRRMGIDDKGISTFLVSTYLSAAVLVPETLKVLENVVV</sequence>
<dbReference type="InterPro" id="IPR018490">
    <property type="entry name" value="cNMP-bd_dom_sf"/>
</dbReference>
<dbReference type="InterPro" id="IPR049817">
    <property type="entry name" value="Encap_f2b"/>
</dbReference>
<dbReference type="InterPro" id="IPR014710">
    <property type="entry name" value="RmlC-like_jellyroll"/>
</dbReference>
<dbReference type="SMART" id="SM00100">
    <property type="entry name" value="cNMP"/>
    <property type="match status" value="1"/>
</dbReference>
<dbReference type="PANTHER" id="PTHR24567">
    <property type="entry name" value="CRP FAMILY TRANSCRIPTIONAL REGULATORY PROTEIN"/>
    <property type="match status" value="1"/>
</dbReference>
<dbReference type="Gene3D" id="2.60.120.10">
    <property type="entry name" value="Jelly Rolls"/>
    <property type="match status" value="1"/>
</dbReference>
<dbReference type="Pfam" id="PF00027">
    <property type="entry name" value="cNMP_binding"/>
    <property type="match status" value="1"/>
</dbReference>
<feature type="region of interest" description="Disordered" evidence="1">
    <location>
        <begin position="1"/>
        <end position="20"/>
    </location>
</feature>
<dbReference type="RefSeq" id="WP_272004296.1">
    <property type="nucleotide sequence ID" value="NZ_JAQNDN010000019.1"/>
</dbReference>
<dbReference type="NCBIfam" id="NF041163">
    <property type="entry name" value="encap_f2b"/>
    <property type="match status" value="1"/>
</dbReference>
<gene>
    <name evidence="3" type="ORF">POL58_32440</name>
</gene>
<dbReference type="PROSITE" id="PS50042">
    <property type="entry name" value="CNMP_BINDING_3"/>
    <property type="match status" value="1"/>
</dbReference>
<dbReference type="SUPFAM" id="SSF51206">
    <property type="entry name" value="cAMP-binding domain-like"/>
    <property type="match status" value="1"/>
</dbReference>
<evidence type="ECO:0000313" key="4">
    <source>
        <dbReference type="Proteomes" id="UP001217838"/>
    </source>
</evidence>
<evidence type="ECO:0000313" key="3">
    <source>
        <dbReference type="EMBL" id="MDC0672504.1"/>
    </source>
</evidence>
<dbReference type="InterPro" id="IPR045641">
    <property type="entry name" value="SrpI-like"/>
</dbReference>
<dbReference type="Pfam" id="PF19307">
    <property type="entry name" value="SrpI-like"/>
    <property type="match status" value="1"/>
</dbReference>
<dbReference type="CDD" id="cd00038">
    <property type="entry name" value="CAP_ED"/>
    <property type="match status" value="1"/>
</dbReference>
<dbReference type="InterPro" id="IPR018488">
    <property type="entry name" value="cNMP-bd_CS"/>
</dbReference>
<comment type="caution">
    <text evidence="3">The sequence shown here is derived from an EMBL/GenBank/DDBJ whole genome shotgun (WGS) entry which is preliminary data.</text>
</comment>
<name>A0ABT5BEC7_9BACT</name>
<keyword evidence="4" id="KW-1185">Reference proteome</keyword>
<dbReference type="PANTHER" id="PTHR24567:SF74">
    <property type="entry name" value="HTH-TYPE TRANSCRIPTIONAL REGULATOR ARCR"/>
    <property type="match status" value="1"/>
</dbReference>
<proteinExistence type="predicted"/>
<evidence type="ECO:0000259" key="2">
    <source>
        <dbReference type="PROSITE" id="PS50042"/>
    </source>
</evidence>
<reference evidence="3 4" key="1">
    <citation type="submission" date="2022-11" db="EMBL/GenBank/DDBJ databases">
        <title>Minimal conservation of predation-associated metabolite biosynthetic gene clusters underscores biosynthetic potential of Myxococcota including descriptions for ten novel species: Archangium lansinium sp. nov., Myxococcus landrumus sp. nov., Nannocystis bai.</title>
        <authorList>
            <person name="Ahearne A."/>
            <person name="Stevens C."/>
            <person name="Dowd S."/>
        </authorList>
    </citation>
    <scope>NUCLEOTIDE SEQUENCE [LARGE SCALE GENOMIC DNA]</scope>
    <source>
        <strain evidence="3 4">NCELM</strain>
    </source>
</reference>
<accession>A0ABT5BEC7</accession>